<dbReference type="PANTHER" id="PTHR32243">
    <property type="entry name" value="MALTOSE TRANSPORT SYSTEM PERMEASE-RELATED"/>
    <property type="match status" value="1"/>
</dbReference>
<evidence type="ECO:0000313" key="9">
    <source>
        <dbReference type="EMBL" id="MFB8768545.1"/>
    </source>
</evidence>
<evidence type="ECO:0000256" key="6">
    <source>
        <dbReference type="ARBA" id="ARBA00023136"/>
    </source>
</evidence>
<accession>A0ABV5DVC1</accession>
<feature type="transmembrane region" description="Helical" evidence="7">
    <location>
        <begin position="206"/>
        <end position="231"/>
    </location>
</feature>
<dbReference type="InterPro" id="IPR050901">
    <property type="entry name" value="BP-dep_ABC_trans_perm"/>
</dbReference>
<gene>
    <name evidence="9" type="ORF">VSQ78_12615</name>
</gene>
<evidence type="ECO:0000256" key="7">
    <source>
        <dbReference type="RuleBase" id="RU363032"/>
    </source>
</evidence>
<dbReference type="CDD" id="cd06261">
    <property type="entry name" value="TM_PBP2"/>
    <property type="match status" value="1"/>
</dbReference>
<keyword evidence="4 7" id="KW-0812">Transmembrane</keyword>
<comment type="similarity">
    <text evidence="7">Belongs to the binding-protein-dependent transport system permease family.</text>
</comment>
<feature type="transmembrane region" description="Helical" evidence="7">
    <location>
        <begin position="34"/>
        <end position="56"/>
    </location>
</feature>
<evidence type="ECO:0000313" key="10">
    <source>
        <dbReference type="Proteomes" id="UP001585053"/>
    </source>
</evidence>
<evidence type="ECO:0000259" key="8">
    <source>
        <dbReference type="PROSITE" id="PS50928"/>
    </source>
</evidence>
<name>A0ABV5DVC1_9ACTN</name>
<dbReference type="Pfam" id="PF00528">
    <property type="entry name" value="BPD_transp_1"/>
    <property type="match status" value="1"/>
</dbReference>
<reference evidence="9 10" key="1">
    <citation type="submission" date="2024-01" db="EMBL/GenBank/DDBJ databases">
        <title>Genome mining of biosynthetic gene clusters to explore secondary metabolites of Streptomyces sp.</title>
        <authorList>
            <person name="Baig A."/>
            <person name="Ajitkumar Shintre N."/>
            <person name="Kumar H."/>
            <person name="Anbarasu A."/>
            <person name="Ramaiah S."/>
        </authorList>
    </citation>
    <scope>NUCLEOTIDE SEQUENCE [LARGE SCALE GENOMIC DNA]</scope>
    <source>
        <strain evidence="9 10">A01</strain>
    </source>
</reference>
<feature type="transmembrane region" description="Helical" evidence="7">
    <location>
        <begin position="264"/>
        <end position="285"/>
    </location>
</feature>
<organism evidence="9 10">
    <name type="scientific">Nocardiopsis alba</name>
    <dbReference type="NCBI Taxonomy" id="53437"/>
    <lineage>
        <taxon>Bacteria</taxon>
        <taxon>Bacillati</taxon>
        <taxon>Actinomycetota</taxon>
        <taxon>Actinomycetes</taxon>
        <taxon>Streptosporangiales</taxon>
        <taxon>Nocardiopsidaceae</taxon>
        <taxon>Nocardiopsis</taxon>
    </lineage>
</organism>
<evidence type="ECO:0000256" key="2">
    <source>
        <dbReference type="ARBA" id="ARBA00022448"/>
    </source>
</evidence>
<dbReference type="InterPro" id="IPR000515">
    <property type="entry name" value="MetI-like"/>
</dbReference>
<keyword evidence="3" id="KW-1003">Cell membrane</keyword>
<keyword evidence="10" id="KW-1185">Reference proteome</keyword>
<evidence type="ECO:0000256" key="4">
    <source>
        <dbReference type="ARBA" id="ARBA00022692"/>
    </source>
</evidence>
<evidence type="ECO:0000256" key="5">
    <source>
        <dbReference type="ARBA" id="ARBA00022989"/>
    </source>
</evidence>
<protein>
    <submittedName>
        <fullName evidence="9">Carbohydrate ABC transporter permease</fullName>
    </submittedName>
</protein>
<dbReference type="EMBL" id="JAYMRS010000003">
    <property type="protein sequence ID" value="MFB8768545.1"/>
    <property type="molecule type" value="Genomic_DNA"/>
</dbReference>
<dbReference type="Gene3D" id="1.10.3720.10">
    <property type="entry name" value="MetI-like"/>
    <property type="match status" value="1"/>
</dbReference>
<evidence type="ECO:0000256" key="3">
    <source>
        <dbReference type="ARBA" id="ARBA00022475"/>
    </source>
</evidence>
<evidence type="ECO:0000256" key="1">
    <source>
        <dbReference type="ARBA" id="ARBA00004651"/>
    </source>
</evidence>
<feature type="transmembrane region" description="Helical" evidence="7">
    <location>
        <begin position="130"/>
        <end position="151"/>
    </location>
</feature>
<dbReference type="Proteomes" id="UP001585053">
    <property type="component" value="Unassembled WGS sequence"/>
</dbReference>
<keyword evidence="2 7" id="KW-0813">Transport</keyword>
<keyword evidence="6 7" id="KW-0472">Membrane</keyword>
<keyword evidence="5 7" id="KW-1133">Transmembrane helix</keyword>
<dbReference type="SUPFAM" id="SSF161098">
    <property type="entry name" value="MetI-like"/>
    <property type="match status" value="1"/>
</dbReference>
<dbReference type="InterPro" id="IPR035906">
    <property type="entry name" value="MetI-like_sf"/>
</dbReference>
<feature type="transmembrane region" description="Helical" evidence="7">
    <location>
        <begin position="163"/>
        <end position="185"/>
    </location>
</feature>
<dbReference type="PROSITE" id="PS50928">
    <property type="entry name" value="ABC_TM1"/>
    <property type="match status" value="1"/>
</dbReference>
<comment type="caution">
    <text evidence="9">The sequence shown here is derived from an EMBL/GenBank/DDBJ whole genome shotgun (WGS) entry which is preliminary data.</text>
</comment>
<dbReference type="PANTHER" id="PTHR32243:SF18">
    <property type="entry name" value="INNER MEMBRANE ABC TRANSPORTER PERMEASE PROTEIN YCJP"/>
    <property type="match status" value="1"/>
</dbReference>
<dbReference type="RefSeq" id="WP_357225019.1">
    <property type="nucleotide sequence ID" value="NZ_JAYMRS010000003.1"/>
</dbReference>
<feature type="transmembrane region" description="Helical" evidence="7">
    <location>
        <begin position="98"/>
        <end position="118"/>
    </location>
</feature>
<proteinExistence type="inferred from homology"/>
<sequence length="300" mass="33168">MTDSRSDAEWDGASWEARVREARRHGDRLRVGRIVAKAAGISLLLLFTLFPVYFMLVSAFSDRATSGTGALLPTSFTFDNFVYVMVEGNFSLYLRNSLTVAAITVAISCVLAMLAAVAVGRFRFRFRTAVLVLVLIVQMVPLEALVIPLFLQVRDLQMLNTVLGLAIAYVALSLPLAIWMMRGFVAAVPKEVEEAAYIDGASWPQMFWKVLFPLVAPGLVATAIFSFIVAWNEFVLAMTFMTQSQNYTVAVGLRQFFGQYSNDWGHVMAASTIITIPVMIFFILVQRWLVAGLVQGAVKG</sequence>
<comment type="subcellular location">
    <subcellularLocation>
        <location evidence="1 7">Cell membrane</location>
        <topology evidence="1 7">Multi-pass membrane protein</topology>
    </subcellularLocation>
</comment>
<feature type="domain" description="ABC transmembrane type-1" evidence="8">
    <location>
        <begin position="94"/>
        <end position="285"/>
    </location>
</feature>